<organism evidence="8 9">
    <name type="scientific">Hwanghaeella grinnelliae</name>
    <dbReference type="NCBI Taxonomy" id="2500179"/>
    <lineage>
        <taxon>Bacteria</taxon>
        <taxon>Pseudomonadati</taxon>
        <taxon>Pseudomonadota</taxon>
        <taxon>Alphaproteobacteria</taxon>
        <taxon>Rhodospirillales</taxon>
        <taxon>Rhodospirillaceae</taxon>
        <taxon>Hwanghaeella</taxon>
    </lineage>
</organism>
<evidence type="ECO:0000313" key="8">
    <source>
        <dbReference type="EMBL" id="RVU36319.1"/>
    </source>
</evidence>
<evidence type="ECO:0000256" key="4">
    <source>
        <dbReference type="ARBA" id="ARBA00023136"/>
    </source>
</evidence>
<dbReference type="Gene3D" id="1.10.3720.10">
    <property type="entry name" value="MetI-like"/>
    <property type="match status" value="1"/>
</dbReference>
<evidence type="ECO:0000259" key="7">
    <source>
        <dbReference type="PROSITE" id="PS50928"/>
    </source>
</evidence>
<reference evidence="9" key="1">
    <citation type="submission" date="2019-01" db="EMBL/GenBank/DDBJ databases">
        <title>Gri0909 isolated from a small marine red alga.</title>
        <authorList>
            <person name="Kim J."/>
            <person name="Jeong S.E."/>
            <person name="Jeon C.O."/>
        </authorList>
    </citation>
    <scope>NUCLEOTIDE SEQUENCE [LARGE SCALE GENOMIC DNA]</scope>
    <source>
        <strain evidence="9">Gri0909</strain>
    </source>
</reference>
<feature type="transmembrane region" description="Helical" evidence="5">
    <location>
        <begin position="307"/>
        <end position="327"/>
    </location>
</feature>
<dbReference type="PANTHER" id="PTHR42727">
    <property type="entry name" value="PHOSPHATE TRANSPORT SYSTEM PERMEASE PROTEIN"/>
    <property type="match status" value="1"/>
</dbReference>
<keyword evidence="6" id="KW-0592">Phosphate transport</keyword>
<evidence type="ECO:0000256" key="6">
    <source>
        <dbReference type="RuleBase" id="RU363054"/>
    </source>
</evidence>
<comment type="function">
    <text evidence="6">Part of the binding-protein-dependent transport system for phosphate; probably responsible for the translocation of the substrate across the membrane.</text>
</comment>
<dbReference type="GO" id="GO:0006817">
    <property type="term" value="P:phosphate ion transport"/>
    <property type="evidence" value="ECO:0007669"/>
    <property type="project" value="UniProtKB-KW"/>
</dbReference>
<comment type="caution">
    <text evidence="8">The sequence shown here is derived from an EMBL/GenBank/DDBJ whole genome shotgun (WGS) entry which is preliminary data.</text>
</comment>
<feature type="domain" description="ABC transmembrane type-1" evidence="7">
    <location>
        <begin position="232"/>
        <end position="448"/>
    </location>
</feature>
<proteinExistence type="inferred from homology"/>
<evidence type="ECO:0000256" key="5">
    <source>
        <dbReference type="RuleBase" id="RU363032"/>
    </source>
</evidence>
<evidence type="ECO:0000256" key="3">
    <source>
        <dbReference type="ARBA" id="ARBA00022989"/>
    </source>
</evidence>
<dbReference type="InterPro" id="IPR011864">
    <property type="entry name" value="Phosphate_PstC"/>
</dbReference>
<dbReference type="OrthoDB" id="9785113at2"/>
<gene>
    <name evidence="8" type="primary">pstC</name>
    <name evidence="8" type="ORF">EOI86_13995</name>
</gene>
<feature type="transmembrane region" description="Helical" evidence="5">
    <location>
        <begin position="429"/>
        <end position="452"/>
    </location>
</feature>
<comment type="similarity">
    <text evidence="6">Belongs to the binding-protein-dependent transport system permease family. CysTW subfamily.</text>
</comment>
<dbReference type="EMBL" id="SADE01000002">
    <property type="protein sequence ID" value="RVU36319.1"/>
    <property type="molecule type" value="Genomic_DNA"/>
</dbReference>
<dbReference type="CDD" id="cd06261">
    <property type="entry name" value="TM_PBP2"/>
    <property type="match status" value="1"/>
</dbReference>
<dbReference type="PANTHER" id="PTHR42727:SF1">
    <property type="entry name" value="PHOSPHATE TRANSPORT SYSTEM PERMEASE"/>
    <property type="match status" value="1"/>
</dbReference>
<feature type="transmembrane region" description="Helical" evidence="5">
    <location>
        <begin position="129"/>
        <end position="147"/>
    </location>
</feature>
<keyword evidence="6" id="KW-1003">Cell membrane</keyword>
<keyword evidence="2 5" id="KW-0812">Transmembrane</keyword>
<protein>
    <recommendedName>
        <fullName evidence="6">Phosphate transport system permease protein</fullName>
    </recommendedName>
</protein>
<evidence type="ECO:0000313" key="9">
    <source>
        <dbReference type="Proteomes" id="UP000287447"/>
    </source>
</evidence>
<dbReference type="GO" id="GO:0005886">
    <property type="term" value="C:plasma membrane"/>
    <property type="evidence" value="ECO:0007669"/>
    <property type="project" value="UniProtKB-SubCell"/>
</dbReference>
<dbReference type="InterPro" id="IPR035906">
    <property type="entry name" value="MetI-like_sf"/>
</dbReference>
<keyword evidence="3 5" id="KW-1133">Transmembrane helix</keyword>
<dbReference type="Pfam" id="PF00528">
    <property type="entry name" value="BPD_transp_1"/>
    <property type="match status" value="1"/>
</dbReference>
<feature type="transmembrane region" description="Helical" evidence="5">
    <location>
        <begin position="225"/>
        <end position="255"/>
    </location>
</feature>
<sequence>MTVLAVVLAVLALAVVWYKMGHAYAMGQAGGHARNLHSRPGYYGTYTALWCALPAFLLLVVWLVAQSPIITGMVISGLPEAQQSLPENELGLLMNDIRNLATSDFARETADPDTLAAADRYSSLKTTSFIIMTVLTLSVGIVGGFMARARVMPGLRARNSVERMIMVLLIAASMIAILTTVGIVLSLLFESWRFFLQVPFHEFLFGLKWSPQTALRADQVGSSGAFGAVPVFAGTLLITVIAMCVAVPVGLMSAIYMAEYATPRFRSVVKPILEILAGIPTVVYGFFAALTVAPVIRSLGESLGLEVASESALAAGLVMGVMIIPFVSSLSDDVITAVPRSLREGSYGMGATKSETIRLVVLPAALPGIVGSILLAVSRAIGETMIVVMAAGLAANLTGNPFAAVTTVTVQIVTLLVGDQEFDSPKTLAAFALGLVLFFITLCLNIVALHVVRKYREQYD</sequence>
<feature type="transmembrane region" description="Helical" evidence="5">
    <location>
        <begin position="275"/>
        <end position="295"/>
    </location>
</feature>
<dbReference type="AlphaFoldDB" id="A0A437QPE1"/>
<dbReference type="SUPFAM" id="SSF161098">
    <property type="entry name" value="MetI-like"/>
    <property type="match status" value="1"/>
</dbReference>
<dbReference type="Pfam" id="PF12501">
    <property type="entry name" value="DUF3708"/>
    <property type="match status" value="1"/>
</dbReference>
<dbReference type="NCBIfam" id="TIGR02138">
    <property type="entry name" value="phosphate_pstC"/>
    <property type="match status" value="1"/>
</dbReference>
<dbReference type="RefSeq" id="WP_127765795.1">
    <property type="nucleotide sequence ID" value="NZ_SADE01000002.1"/>
</dbReference>
<feature type="transmembrane region" description="Helical" evidence="5">
    <location>
        <begin position="167"/>
        <end position="189"/>
    </location>
</feature>
<comment type="subcellular location">
    <subcellularLocation>
        <location evidence="6">Cell inner membrane</location>
        <topology evidence="6">Multi-pass membrane protein</topology>
    </subcellularLocation>
    <subcellularLocation>
        <location evidence="1 5">Cell membrane</location>
        <topology evidence="1 5">Multi-pass membrane protein</topology>
    </subcellularLocation>
</comment>
<dbReference type="PROSITE" id="PS50928">
    <property type="entry name" value="ABC_TM1"/>
    <property type="match status" value="1"/>
</dbReference>
<evidence type="ECO:0000256" key="2">
    <source>
        <dbReference type="ARBA" id="ARBA00022692"/>
    </source>
</evidence>
<name>A0A437QPE1_9PROT</name>
<keyword evidence="6" id="KW-0997">Cell inner membrane</keyword>
<dbReference type="GO" id="GO:0005315">
    <property type="term" value="F:phosphate transmembrane transporter activity"/>
    <property type="evidence" value="ECO:0007669"/>
    <property type="project" value="InterPro"/>
</dbReference>
<feature type="transmembrane region" description="Helical" evidence="5">
    <location>
        <begin position="43"/>
        <end position="65"/>
    </location>
</feature>
<keyword evidence="4 5" id="KW-0472">Membrane</keyword>
<dbReference type="InterPro" id="IPR000515">
    <property type="entry name" value="MetI-like"/>
</dbReference>
<accession>A0A437QPE1</accession>
<feature type="transmembrane region" description="Helical" evidence="5">
    <location>
        <begin position="357"/>
        <end position="377"/>
    </location>
</feature>
<keyword evidence="5" id="KW-0813">Transport</keyword>
<keyword evidence="9" id="KW-1185">Reference proteome</keyword>
<dbReference type="InterPro" id="IPR022182">
    <property type="entry name" value="PstC_N"/>
</dbReference>
<dbReference type="Proteomes" id="UP000287447">
    <property type="component" value="Unassembled WGS sequence"/>
</dbReference>
<evidence type="ECO:0000256" key="1">
    <source>
        <dbReference type="ARBA" id="ARBA00004651"/>
    </source>
</evidence>